<evidence type="ECO:0000256" key="7">
    <source>
        <dbReference type="ARBA" id="ARBA00019373"/>
    </source>
</evidence>
<dbReference type="GO" id="GO:0005886">
    <property type="term" value="C:plasma membrane"/>
    <property type="evidence" value="ECO:0007669"/>
    <property type="project" value="UniProtKB-SubCell"/>
</dbReference>
<name>T2GGE8_MEGG1</name>
<evidence type="ECO:0000256" key="13">
    <source>
        <dbReference type="ARBA" id="ARBA00022989"/>
    </source>
</evidence>
<evidence type="ECO:0000256" key="14">
    <source>
        <dbReference type="ARBA" id="ARBA00023098"/>
    </source>
</evidence>
<comment type="subcellular location">
    <subcellularLocation>
        <location evidence="2">Cell membrane</location>
        <topology evidence="2">Multi-pass membrane protein</topology>
    </subcellularLocation>
</comment>
<keyword evidence="17" id="KW-1208">Phospholipid metabolism</keyword>
<evidence type="ECO:0000256" key="3">
    <source>
        <dbReference type="ARBA" id="ARBA00005119"/>
    </source>
</evidence>
<comment type="pathway">
    <text evidence="3 18">Phospholipid metabolism; CDP-diacylglycerol biosynthesis; CDP-diacylglycerol from sn-glycerol 3-phosphate: step 3/3.</text>
</comment>
<keyword evidence="16" id="KW-0594">Phospholipid biosynthesis</keyword>
<keyword evidence="15 19" id="KW-0472">Membrane</keyword>
<dbReference type="eggNOG" id="COG0575">
    <property type="taxonomic scope" value="Bacteria"/>
</dbReference>
<evidence type="ECO:0000256" key="5">
    <source>
        <dbReference type="ARBA" id="ARBA00010185"/>
    </source>
</evidence>
<feature type="transmembrane region" description="Helical" evidence="19">
    <location>
        <begin position="81"/>
        <end position="100"/>
    </location>
</feature>
<feature type="transmembrane region" description="Helical" evidence="19">
    <location>
        <begin position="181"/>
        <end position="204"/>
    </location>
</feature>
<feature type="transmembrane region" description="Helical" evidence="19">
    <location>
        <begin position="216"/>
        <end position="235"/>
    </location>
</feature>
<reference evidence="20 21" key="1">
    <citation type="journal article" date="2013" name="J. Bacteriol.">
        <title>Roles of HynAB and Ech, the only two hydrogenases found in the model sulfate reducer Desulfovibrio gigas.</title>
        <authorList>
            <person name="Morais-Silva F.O."/>
            <person name="Santos C.I."/>
            <person name="Rodrigues R."/>
            <person name="Pereira I.A."/>
            <person name="Rodrigues-Pousada C."/>
        </authorList>
    </citation>
    <scope>NUCLEOTIDE SEQUENCE [LARGE SCALE GENOMIC DNA]</scope>
    <source>
        <strain evidence="21">ATCC 19364 / DSM 1382 / NCIMB 9332 / VKM B-1759</strain>
    </source>
</reference>
<dbReference type="RefSeq" id="WP_021762213.1">
    <property type="nucleotide sequence ID" value="NC_022444.1"/>
</dbReference>
<evidence type="ECO:0000256" key="6">
    <source>
        <dbReference type="ARBA" id="ARBA00012487"/>
    </source>
</evidence>
<evidence type="ECO:0000256" key="4">
    <source>
        <dbReference type="ARBA" id="ARBA00005189"/>
    </source>
</evidence>
<keyword evidence="11 18" id="KW-0812">Transmembrane</keyword>
<dbReference type="PATRIC" id="fig|1121448.10.peg.3362"/>
<keyword evidence="12 18" id="KW-0548">Nucleotidyltransferase</keyword>
<evidence type="ECO:0000256" key="16">
    <source>
        <dbReference type="ARBA" id="ARBA00023209"/>
    </source>
</evidence>
<evidence type="ECO:0000256" key="15">
    <source>
        <dbReference type="ARBA" id="ARBA00023136"/>
    </source>
</evidence>
<evidence type="ECO:0000256" key="19">
    <source>
        <dbReference type="SAM" id="Phobius"/>
    </source>
</evidence>
<dbReference type="EC" id="2.7.7.41" evidence="6 18"/>
<feature type="transmembrane region" description="Helical" evidence="19">
    <location>
        <begin position="58"/>
        <end position="75"/>
    </location>
</feature>
<evidence type="ECO:0000256" key="12">
    <source>
        <dbReference type="ARBA" id="ARBA00022695"/>
    </source>
</evidence>
<organism evidence="20 21">
    <name type="scientific">Megalodesulfovibrio gigas (strain ATCC 19364 / DSM 1382 / NCIMB 9332 / VKM B-1759)</name>
    <name type="common">Desulfovibrio gigas</name>
    <dbReference type="NCBI Taxonomy" id="1121448"/>
    <lineage>
        <taxon>Bacteria</taxon>
        <taxon>Pseudomonadati</taxon>
        <taxon>Thermodesulfobacteriota</taxon>
        <taxon>Desulfovibrionia</taxon>
        <taxon>Desulfovibrionales</taxon>
        <taxon>Desulfovibrionaceae</taxon>
        <taxon>Megalodesulfovibrio</taxon>
    </lineage>
</organism>
<keyword evidence="21" id="KW-1185">Reference proteome</keyword>
<dbReference type="Pfam" id="PF01148">
    <property type="entry name" value="CTP_transf_1"/>
    <property type="match status" value="1"/>
</dbReference>
<accession>T2GGE8</accession>
<keyword evidence="10 18" id="KW-0808">Transferase</keyword>
<dbReference type="PROSITE" id="PS01315">
    <property type="entry name" value="CDS"/>
    <property type="match status" value="1"/>
</dbReference>
<dbReference type="STRING" id="1121448.DGI_3409"/>
<keyword evidence="9" id="KW-0444">Lipid biosynthesis</keyword>
<dbReference type="EMBL" id="CP006585">
    <property type="protein sequence ID" value="AGW15092.1"/>
    <property type="molecule type" value="Genomic_DNA"/>
</dbReference>
<feature type="transmembrane region" description="Helical" evidence="19">
    <location>
        <begin position="120"/>
        <end position="141"/>
    </location>
</feature>
<sequence>MALAGRFGAHGARLATGTALGVVAASCLALGGWPLFVLALLAGLAAAWEFLSLTHTSLPGRIITLAALTGGMAAVQLGQPAVAVAVLGLTWWLGSLGFLLRSGSPAKRDSASGDAAGWLIWQTPASTLLYIAAPLCIALSWTPWQNALVLAGTIASDVGAYYAGHLIGGPKLWPAVSPKKTWAGSLGGLAATLALTAGAGQIWGVQLVGLDPGVSFPLWTWLALGATISVAAQLGDLFESALKRHAGVKDSGTLLPGHGGVLDRIDGLLAAAPAAGLFVFVWNML</sequence>
<comment type="similarity">
    <text evidence="5 18">Belongs to the CDS family.</text>
</comment>
<dbReference type="OrthoDB" id="9799199at2"/>
<comment type="catalytic activity">
    <reaction evidence="1 18">
        <text>a 1,2-diacyl-sn-glycero-3-phosphate + CTP + H(+) = a CDP-1,2-diacyl-sn-glycerol + diphosphate</text>
        <dbReference type="Rhea" id="RHEA:16229"/>
        <dbReference type="ChEBI" id="CHEBI:15378"/>
        <dbReference type="ChEBI" id="CHEBI:33019"/>
        <dbReference type="ChEBI" id="CHEBI:37563"/>
        <dbReference type="ChEBI" id="CHEBI:58332"/>
        <dbReference type="ChEBI" id="CHEBI:58608"/>
        <dbReference type="EC" id="2.7.7.41"/>
    </reaction>
</comment>
<evidence type="ECO:0000256" key="18">
    <source>
        <dbReference type="RuleBase" id="RU003938"/>
    </source>
</evidence>
<reference evidence="21" key="2">
    <citation type="submission" date="2013-07" db="EMBL/GenBank/DDBJ databases">
        <authorList>
            <person name="Morais-Silva F.O."/>
            <person name="Rezende A.M."/>
            <person name="Pimentel C."/>
            <person name="Resende D.M."/>
            <person name="Santos C.I."/>
            <person name="Clemente C."/>
            <person name="de Oliveira L.M."/>
            <person name="da Silva S.M."/>
            <person name="Costa D.A."/>
            <person name="Varela-Raposo A."/>
            <person name="Horacio E.C.A."/>
            <person name="Matos M."/>
            <person name="Flores O."/>
            <person name="Ruiz J.C."/>
            <person name="Rodrigues-Pousada C."/>
        </authorList>
    </citation>
    <scope>NUCLEOTIDE SEQUENCE [LARGE SCALE GENOMIC DNA]</scope>
    <source>
        <strain evidence="21">ATCC 19364 / DSM 1382 / NCIMB 9332 / VKM B-1759</strain>
    </source>
</reference>
<proteinExistence type="inferred from homology"/>
<dbReference type="GO" id="GO:0016024">
    <property type="term" value="P:CDP-diacylglycerol biosynthetic process"/>
    <property type="evidence" value="ECO:0007669"/>
    <property type="project" value="UniProtKB-UniPathway"/>
</dbReference>
<dbReference type="PANTHER" id="PTHR46382">
    <property type="entry name" value="PHOSPHATIDATE CYTIDYLYLTRANSFERASE"/>
    <property type="match status" value="1"/>
</dbReference>
<comment type="pathway">
    <text evidence="4">Lipid metabolism.</text>
</comment>
<feature type="transmembrane region" description="Helical" evidence="19">
    <location>
        <begin position="147"/>
        <end position="169"/>
    </location>
</feature>
<dbReference type="PROSITE" id="PS51257">
    <property type="entry name" value="PROKAR_LIPOPROTEIN"/>
    <property type="match status" value="1"/>
</dbReference>
<evidence type="ECO:0000313" key="21">
    <source>
        <dbReference type="Proteomes" id="UP000016587"/>
    </source>
</evidence>
<dbReference type="InterPro" id="IPR000374">
    <property type="entry name" value="PC_trans"/>
</dbReference>
<keyword evidence="14" id="KW-0443">Lipid metabolism</keyword>
<dbReference type="AlphaFoldDB" id="T2GGE8"/>
<gene>
    <name evidence="20" type="ORF">DGI_3409</name>
</gene>
<evidence type="ECO:0000256" key="1">
    <source>
        <dbReference type="ARBA" id="ARBA00001698"/>
    </source>
</evidence>
<dbReference type="KEGG" id="dgg:DGI_3409"/>
<evidence type="ECO:0000256" key="9">
    <source>
        <dbReference type="ARBA" id="ARBA00022516"/>
    </source>
</evidence>
<dbReference type="UniPathway" id="UPA00557">
    <property type="reaction ID" value="UER00614"/>
</dbReference>
<evidence type="ECO:0000256" key="17">
    <source>
        <dbReference type="ARBA" id="ARBA00023264"/>
    </source>
</evidence>
<dbReference type="Proteomes" id="UP000016587">
    <property type="component" value="Chromosome"/>
</dbReference>
<feature type="transmembrane region" description="Helical" evidence="19">
    <location>
        <begin position="20"/>
        <end position="46"/>
    </location>
</feature>
<keyword evidence="8" id="KW-1003">Cell membrane</keyword>
<dbReference type="HOGENOM" id="CLU_037294_2_2_7"/>
<evidence type="ECO:0000256" key="11">
    <source>
        <dbReference type="ARBA" id="ARBA00022692"/>
    </source>
</evidence>
<evidence type="ECO:0000256" key="2">
    <source>
        <dbReference type="ARBA" id="ARBA00004651"/>
    </source>
</evidence>
<evidence type="ECO:0000256" key="10">
    <source>
        <dbReference type="ARBA" id="ARBA00022679"/>
    </source>
</evidence>
<dbReference type="PANTHER" id="PTHR46382:SF1">
    <property type="entry name" value="PHOSPHATIDATE CYTIDYLYLTRANSFERASE"/>
    <property type="match status" value="1"/>
</dbReference>
<evidence type="ECO:0000256" key="8">
    <source>
        <dbReference type="ARBA" id="ARBA00022475"/>
    </source>
</evidence>
<dbReference type="GO" id="GO:0004605">
    <property type="term" value="F:phosphatidate cytidylyltransferase activity"/>
    <property type="evidence" value="ECO:0007669"/>
    <property type="project" value="UniProtKB-EC"/>
</dbReference>
<keyword evidence="13 19" id="KW-1133">Transmembrane helix</keyword>
<protein>
    <recommendedName>
        <fullName evidence="7 18">Phosphatidate cytidylyltransferase</fullName>
        <ecNumber evidence="6 18">2.7.7.41</ecNumber>
    </recommendedName>
</protein>
<evidence type="ECO:0000313" key="20">
    <source>
        <dbReference type="EMBL" id="AGW15092.1"/>
    </source>
</evidence>